<dbReference type="Proteomes" id="UP000004995">
    <property type="component" value="Unassembled WGS sequence"/>
</dbReference>
<name>K3YFL8_SETIT</name>
<organism evidence="1 2">
    <name type="scientific">Setaria italica</name>
    <name type="common">Foxtail millet</name>
    <name type="synonym">Panicum italicum</name>
    <dbReference type="NCBI Taxonomy" id="4555"/>
    <lineage>
        <taxon>Eukaryota</taxon>
        <taxon>Viridiplantae</taxon>
        <taxon>Streptophyta</taxon>
        <taxon>Embryophyta</taxon>
        <taxon>Tracheophyta</taxon>
        <taxon>Spermatophyta</taxon>
        <taxon>Magnoliopsida</taxon>
        <taxon>Liliopsida</taxon>
        <taxon>Poales</taxon>
        <taxon>Poaceae</taxon>
        <taxon>PACMAD clade</taxon>
        <taxon>Panicoideae</taxon>
        <taxon>Panicodae</taxon>
        <taxon>Paniceae</taxon>
        <taxon>Cenchrinae</taxon>
        <taxon>Setaria</taxon>
    </lineage>
</organism>
<accession>K3YFL8</accession>
<proteinExistence type="predicted"/>
<protein>
    <submittedName>
        <fullName evidence="1">Uncharacterized protein</fullName>
    </submittedName>
</protein>
<dbReference type="AlphaFoldDB" id="K3YFL8"/>
<reference evidence="1" key="2">
    <citation type="submission" date="2018-08" db="UniProtKB">
        <authorList>
            <consortium name="EnsemblPlants"/>
        </authorList>
    </citation>
    <scope>IDENTIFICATION</scope>
    <source>
        <strain evidence="1">Yugu1</strain>
    </source>
</reference>
<evidence type="ECO:0000313" key="1">
    <source>
        <dbReference type="EnsemblPlants" id="KQK99145"/>
    </source>
</evidence>
<dbReference type="Gramene" id="KQK99145">
    <property type="protein sequence ID" value="KQK99145"/>
    <property type="gene ID" value="SETIT_013036mg"/>
</dbReference>
<dbReference type="HOGENOM" id="CLU_3054000_0_0_1"/>
<dbReference type="EnsemblPlants" id="KQK99145">
    <property type="protein sequence ID" value="KQK99145"/>
    <property type="gene ID" value="SETIT_013036mg"/>
</dbReference>
<reference evidence="2" key="1">
    <citation type="journal article" date="2012" name="Nat. Biotechnol.">
        <title>Reference genome sequence of the model plant Setaria.</title>
        <authorList>
            <person name="Bennetzen J.L."/>
            <person name="Schmutz J."/>
            <person name="Wang H."/>
            <person name="Percifield R."/>
            <person name="Hawkins J."/>
            <person name="Pontaroli A.C."/>
            <person name="Estep M."/>
            <person name="Feng L."/>
            <person name="Vaughn J.N."/>
            <person name="Grimwood J."/>
            <person name="Jenkins J."/>
            <person name="Barry K."/>
            <person name="Lindquist E."/>
            <person name="Hellsten U."/>
            <person name="Deshpande S."/>
            <person name="Wang X."/>
            <person name="Wu X."/>
            <person name="Mitros T."/>
            <person name="Triplett J."/>
            <person name="Yang X."/>
            <person name="Ye C.Y."/>
            <person name="Mauro-Herrera M."/>
            <person name="Wang L."/>
            <person name="Li P."/>
            <person name="Sharma M."/>
            <person name="Sharma R."/>
            <person name="Ronald P.C."/>
            <person name="Panaud O."/>
            <person name="Kellogg E.A."/>
            <person name="Brutnell T.P."/>
            <person name="Doust A.N."/>
            <person name="Tuskan G.A."/>
            <person name="Rokhsar D."/>
            <person name="Devos K.M."/>
        </authorList>
    </citation>
    <scope>NUCLEOTIDE SEQUENCE [LARGE SCALE GENOMIC DNA]</scope>
    <source>
        <strain evidence="2">cv. Yugu1</strain>
    </source>
</reference>
<keyword evidence="2" id="KW-1185">Reference proteome</keyword>
<dbReference type="EMBL" id="AGNK02004523">
    <property type="status" value="NOT_ANNOTATED_CDS"/>
    <property type="molecule type" value="Genomic_DNA"/>
</dbReference>
<sequence>MASFASQLKDMLVALVEHVIMGYGGGARGEDLQVFRRILLVDPPVSEGSVPQVH</sequence>
<dbReference type="InParanoid" id="K3YFL8"/>
<evidence type="ECO:0000313" key="2">
    <source>
        <dbReference type="Proteomes" id="UP000004995"/>
    </source>
</evidence>